<dbReference type="FunFam" id="3.40.605.10:FF:000010">
    <property type="entry name" value="N-succinylglutamate 5-semialdehyde dehydrogenase"/>
    <property type="match status" value="1"/>
</dbReference>
<dbReference type="InterPro" id="IPR016162">
    <property type="entry name" value="Ald_DH_N"/>
</dbReference>
<dbReference type="InterPro" id="IPR016161">
    <property type="entry name" value="Ald_DH/histidinol_DH"/>
</dbReference>
<keyword evidence="8" id="KW-1185">Reference proteome</keyword>
<evidence type="ECO:0000259" key="6">
    <source>
        <dbReference type="Pfam" id="PF00171"/>
    </source>
</evidence>
<dbReference type="PROSITE" id="PS00070">
    <property type="entry name" value="ALDEHYDE_DEHYDR_CYS"/>
    <property type="match status" value="1"/>
</dbReference>
<evidence type="ECO:0000256" key="2">
    <source>
        <dbReference type="ARBA" id="ARBA00023002"/>
    </source>
</evidence>
<evidence type="ECO:0000256" key="4">
    <source>
        <dbReference type="PROSITE-ProRule" id="PRU10007"/>
    </source>
</evidence>
<keyword evidence="1" id="KW-0056">Arginine metabolism</keyword>
<evidence type="ECO:0000256" key="1">
    <source>
        <dbReference type="ARBA" id="ARBA00022503"/>
    </source>
</evidence>
<dbReference type="RefSeq" id="WP_146571614.1">
    <property type="nucleotide sequence ID" value="NZ_CP042306.1"/>
</dbReference>
<dbReference type="InterPro" id="IPR017649">
    <property type="entry name" value="SuccinylGlu_semiald_DH_AstD"/>
</dbReference>
<evidence type="ECO:0000256" key="5">
    <source>
        <dbReference type="RuleBase" id="RU003345"/>
    </source>
</evidence>
<dbReference type="NCBIfam" id="TIGR03240">
    <property type="entry name" value="arg_catab_astD"/>
    <property type="match status" value="1"/>
</dbReference>
<dbReference type="AlphaFoldDB" id="A0A5B8LIN6"/>
<sequence>MPAELISHEPATGAELWRGAVGDADTEVAIARASWAEWAAKPVTFRIETLRRYANVVRKHAEAFADLIARETGKPLWEAKTEVESVVAKVDISVSAYSERTGQRRMESPMGSRMALRHKPHGVLAVLGPYNFPAHLPNGHIVPALIAGNAVVFKPSEKTPASGAFLIDCLREAGVPEGCARVLIGGPAEGKALASHADIDGLLFTGSARTGIALNRQFAESPEKILALEMGGNNPIIVWDTPDLYAAAIIVVQSAFTSAGQRCTAARRLIVDDALYEPLMGELGKIVDRLIVGAPHDNPAPFMGPVIDNEAADMLGESFLDLVLRGAKPIRHLQRPQPDLPFLTPGILDVTALDDRPDLELFGPILQVIRADNFDAAMIEANNTRYGLSASLITQTPDLYNRFWANARAGIVNWNKPTNGASSGAPFGGIGWSGNHRPSAYYAADYCAYPVVSNEADAARASIGIGLREYEPE</sequence>
<gene>
    <name evidence="7" type="primary">astD</name>
    <name evidence="7" type="ORF">FPZ24_10065</name>
</gene>
<dbReference type="PROSITE" id="PS00687">
    <property type="entry name" value="ALDEHYDE_DEHYDR_GLU"/>
    <property type="match status" value="1"/>
</dbReference>
<dbReference type="EMBL" id="CP042306">
    <property type="protein sequence ID" value="QDZ07786.1"/>
    <property type="molecule type" value="Genomic_DNA"/>
</dbReference>
<dbReference type="Pfam" id="PF00171">
    <property type="entry name" value="Aldedh"/>
    <property type="match status" value="1"/>
</dbReference>
<dbReference type="SUPFAM" id="SSF53720">
    <property type="entry name" value="ALDH-like"/>
    <property type="match status" value="1"/>
</dbReference>
<evidence type="ECO:0000313" key="7">
    <source>
        <dbReference type="EMBL" id="QDZ07786.1"/>
    </source>
</evidence>
<dbReference type="Proteomes" id="UP000315673">
    <property type="component" value="Chromosome"/>
</dbReference>
<evidence type="ECO:0000313" key="8">
    <source>
        <dbReference type="Proteomes" id="UP000315673"/>
    </source>
</evidence>
<dbReference type="KEGG" id="spai:FPZ24_10065"/>
<dbReference type="CDD" id="cd07095">
    <property type="entry name" value="ALDH_SGSD_AstD"/>
    <property type="match status" value="1"/>
</dbReference>
<dbReference type="GO" id="GO:0043824">
    <property type="term" value="F:succinylglutamate-semialdehyde dehydrogenase activity"/>
    <property type="evidence" value="ECO:0007669"/>
    <property type="project" value="UniProtKB-EC"/>
</dbReference>
<keyword evidence="3" id="KW-0520">NAD</keyword>
<proteinExistence type="inferred from homology"/>
<dbReference type="Gene3D" id="3.40.605.10">
    <property type="entry name" value="Aldehyde Dehydrogenase, Chain A, domain 1"/>
    <property type="match status" value="1"/>
</dbReference>
<feature type="active site" evidence="4">
    <location>
        <position position="229"/>
    </location>
</feature>
<dbReference type="NCBIfam" id="NF006992">
    <property type="entry name" value="PRK09457.1"/>
    <property type="match status" value="1"/>
</dbReference>
<dbReference type="GO" id="GO:0006527">
    <property type="term" value="P:L-arginine catabolic process"/>
    <property type="evidence" value="ECO:0007669"/>
    <property type="project" value="InterPro"/>
</dbReference>
<protein>
    <submittedName>
        <fullName evidence="7">Succinylglutamate-semialdehyde dehydrogenase</fullName>
        <ecNumber evidence="7">1.2.1.71</ecNumber>
    </submittedName>
</protein>
<dbReference type="InterPro" id="IPR016163">
    <property type="entry name" value="Ald_DH_C"/>
</dbReference>
<dbReference type="PANTHER" id="PTHR11699">
    <property type="entry name" value="ALDEHYDE DEHYDROGENASE-RELATED"/>
    <property type="match status" value="1"/>
</dbReference>
<dbReference type="EC" id="1.2.1.71" evidence="7"/>
<feature type="domain" description="Aldehyde dehydrogenase" evidence="6">
    <location>
        <begin position="10"/>
        <end position="445"/>
    </location>
</feature>
<dbReference type="InterPro" id="IPR016160">
    <property type="entry name" value="Ald_DH_CS_CYS"/>
</dbReference>
<dbReference type="InterPro" id="IPR015590">
    <property type="entry name" value="Aldehyde_DH_dom"/>
</dbReference>
<comment type="similarity">
    <text evidence="5">Belongs to the aldehyde dehydrogenase family.</text>
</comment>
<dbReference type="OrthoDB" id="9802947at2"/>
<organism evidence="7 8">
    <name type="scientific">Sphingomonas panacisoli</name>
    <dbReference type="NCBI Taxonomy" id="1813879"/>
    <lineage>
        <taxon>Bacteria</taxon>
        <taxon>Pseudomonadati</taxon>
        <taxon>Pseudomonadota</taxon>
        <taxon>Alphaproteobacteria</taxon>
        <taxon>Sphingomonadales</taxon>
        <taxon>Sphingomonadaceae</taxon>
        <taxon>Sphingomonas</taxon>
    </lineage>
</organism>
<dbReference type="InterPro" id="IPR029510">
    <property type="entry name" value="Ald_DH_CS_GLU"/>
</dbReference>
<name>A0A5B8LIN6_9SPHN</name>
<accession>A0A5B8LIN6</accession>
<reference evidence="7 8" key="1">
    <citation type="submission" date="2019-07" db="EMBL/GenBank/DDBJ databases">
        <title>Full genome sequence of Sphingomonas sp. 4R-6-7(HKS19).</title>
        <authorList>
            <person name="Im W.-T."/>
        </authorList>
    </citation>
    <scope>NUCLEOTIDE SEQUENCE [LARGE SCALE GENOMIC DNA]</scope>
    <source>
        <strain evidence="7 8">HKS19</strain>
    </source>
</reference>
<dbReference type="Gene3D" id="3.40.309.10">
    <property type="entry name" value="Aldehyde Dehydrogenase, Chain A, domain 2"/>
    <property type="match status" value="1"/>
</dbReference>
<evidence type="ECO:0000256" key="3">
    <source>
        <dbReference type="ARBA" id="ARBA00023027"/>
    </source>
</evidence>
<keyword evidence="2 5" id="KW-0560">Oxidoreductase</keyword>